<keyword evidence="4 10" id="KW-0479">Metal-binding</keyword>
<feature type="region of interest" description="Disordered" evidence="11">
    <location>
        <begin position="1"/>
        <end position="124"/>
    </location>
</feature>
<proteinExistence type="inferred from homology"/>
<dbReference type="EC" id="4.4.1.17" evidence="10"/>
<protein>
    <recommendedName>
        <fullName evidence="10">Holocytochrome c-type synthase</fullName>
        <ecNumber evidence="10">4.4.1.17</ecNumber>
    </recommendedName>
</protein>
<evidence type="ECO:0000256" key="11">
    <source>
        <dbReference type="SAM" id="MobiDB-lite"/>
    </source>
</evidence>
<evidence type="ECO:0000256" key="7">
    <source>
        <dbReference type="ARBA" id="ARBA00023128"/>
    </source>
</evidence>
<keyword evidence="9 10" id="KW-0456">Lyase</keyword>
<name>A0A0F7SRS2_PHARH</name>
<evidence type="ECO:0000256" key="1">
    <source>
        <dbReference type="ARBA" id="ARBA00004273"/>
    </source>
</evidence>
<dbReference type="GO" id="GO:0005743">
    <property type="term" value="C:mitochondrial inner membrane"/>
    <property type="evidence" value="ECO:0007669"/>
    <property type="project" value="UniProtKB-SubCell"/>
</dbReference>
<dbReference type="GO" id="GO:0046872">
    <property type="term" value="F:metal ion binding"/>
    <property type="evidence" value="ECO:0007669"/>
    <property type="project" value="UniProtKB-KW"/>
</dbReference>
<organism evidence="12">
    <name type="scientific">Phaffia rhodozyma</name>
    <name type="common">Yeast</name>
    <name type="synonym">Xanthophyllomyces dendrorhous</name>
    <dbReference type="NCBI Taxonomy" id="264483"/>
    <lineage>
        <taxon>Eukaryota</taxon>
        <taxon>Fungi</taxon>
        <taxon>Dikarya</taxon>
        <taxon>Basidiomycota</taxon>
        <taxon>Agaricomycotina</taxon>
        <taxon>Tremellomycetes</taxon>
        <taxon>Cystofilobasidiales</taxon>
        <taxon>Mrakiaceae</taxon>
        <taxon>Phaffia</taxon>
    </lineage>
</organism>
<keyword evidence="5 10" id="KW-0999">Mitochondrion inner membrane</keyword>
<keyword evidence="7 10" id="KW-0496">Mitochondrion</keyword>
<feature type="compositionally biased region" description="Polar residues" evidence="11">
    <location>
        <begin position="86"/>
        <end position="97"/>
    </location>
</feature>
<evidence type="ECO:0000256" key="3">
    <source>
        <dbReference type="ARBA" id="ARBA00022617"/>
    </source>
</evidence>
<keyword evidence="3 10" id="KW-0349">Heme</keyword>
<evidence type="ECO:0000256" key="5">
    <source>
        <dbReference type="ARBA" id="ARBA00022792"/>
    </source>
</evidence>
<comment type="similarity">
    <text evidence="2 10">Belongs to the cytochrome c-type heme lyase family.</text>
</comment>
<dbReference type="EMBL" id="LN483166">
    <property type="protein sequence ID" value="CED84892.1"/>
    <property type="molecule type" value="Genomic_DNA"/>
</dbReference>
<evidence type="ECO:0000256" key="10">
    <source>
        <dbReference type="RuleBase" id="RU363130"/>
    </source>
</evidence>
<dbReference type="Pfam" id="PF01265">
    <property type="entry name" value="Cyto_heme_lyase"/>
    <property type="match status" value="1"/>
</dbReference>
<evidence type="ECO:0000256" key="6">
    <source>
        <dbReference type="ARBA" id="ARBA00023004"/>
    </source>
</evidence>
<feature type="region of interest" description="Disordered" evidence="11">
    <location>
        <begin position="144"/>
        <end position="165"/>
    </location>
</feature>
<reference evidence="12" key="1">
    <citation type="submission" date="2014-08" db="EMBL/GenBank/DDBJ databases">
        <authorList>
            <person name="Sharma Rahul"/>
            <person name="Thines Marco"/>
        </authorList>
    </citation>
    <scope>NUCLEOTIDE SEQUENCE</scope>
</reference>
<evidence type="ECO:0000256" key="8">
    <source>
        <dbReference type="ARBA" id="ARBA00023136"/>
    </source>
</evidence>
<dbReference type="PANTHER" id="PTHR12743">
    <property type="entry name" value="CYTOCHROME C1 HEME LYASE"/>
    <property type="match status" value="1"/>
</dbReference>
<feature type="compositionally biased region" description="Pro residues" evidence="11">
    <location>
        <begin position="48"/>
        <end position="61"/>
    </location>
</feature>
<dbReference type="GO" id="GO:0004408">
    <property type="term" value="F:holocytochrome-c synthase activity"/>
    <property type="evidence" value="ECO:0007669"/>
    <property type="project" value="UniProtKB-EC"/>
</dbReference>
<feature type="compositionally biased region" description="Polar residues" evidence="11">
    <location>
        <begin position="144"/>
        <end position="157"/>
    </location>
</feature>
<evidence type="ECO:0000256" key="2">
    <source>
        <dbReference type="ARBA" id="ARBA00007255"/>
    </source>
</evidence>
<accession>A0A0F7SRS2</accession>
<comment type="catalytic activity">
    <reaction evidence="10">
        <text>holo-[cytochrome c] = apo-[cytochrome c] + heme b</text>
        <dbReference type="Rhea" id="RHEA:22648"/>
        <dbReference type="Rhea" id="RHEA-COMP:10725"/>
        <dbReference type="Rhea" id="RHEA-COMP:10726"/>
        <dbReference type="ChEBI" id="CHEBI:29950"/>
        <dbReference type="ChEBI" id="CHEBI:60344"/>
        <dbReference type="ChEBI" id="CHEBI:83739"/>
        <dbReference type="EC" id="4.4.1.17"/>
    </reaction>
</comment>
<feature type="compositionally biased region" description="Low complexity" evidence="11">
    <location>
        <begin position="1"/>
        <end position="18"/>
    </location>
</feature>
<sequence length="346" mass="37892">MGQSSSHPVSLPPSHFLPISPAVTSDGSMKAPPPGCPMHANPAFAPSAPTPVPAPSPPRPAAHPMSGEPPAGCPMHDPSKLKGSSAPVSTITSTSSAPKGAAACPIDHSSMSSTTTSSTSSRLVYTPPTDILADLNPLNQMPELSQSRLSDSQQIELSTDREISTIPRTLTSDEDPTIDPASKRWVYPSAQQFYNALLRKGQEAPEEDIESMVFVHNVLNELAWREVLRWEGRRLGMPEDEYPEVELTKFKGRPGTLSPKAQLYLTLGYFFPDSYNTEPPFDRHDWIIRRPATSTEHRYIIDYYSAPDDPDGSPNFNLDIRPALDDFGSVKDRLSAFLDDWQNGKL</sequence>
<evidence type="ECO:0000256" key="4">
    <source>
        <dbReference type="ARBA" id="ARBA00022723"/>
    </source>
</evidence>
<evidence type="ECO:0000256" key="9">
    <source>
        <dbReference type="ARBA" id="ARBA00023239"/>
    </source>
</evidence>
<comment type="function">
    <text evidence="10">Lyase that catalyzes the covalent linking of the heme group to the cytochrome C apoprotein to produce the mature functional cytochrome.</text>
</comment>
<dbReference type="PROSITE" id="PS00822">
    <property type="entry name" value="CYTO_HEME_LYASE_2"/>
    <property type="match status" value="1"/>
</dbReference>
<feature type="compositionally biased region" description="Low complexity" evidence="11">
    <location>
        <begin position="109"/>
        <end position="121"/>
    </location>
</feature>
<dbReference type="InterPro" id="IPR000511">
    <property type="entry name" value="Holocyt_c/c1_synthase"/>
</dbReference>
<comment type="subcellular location">
    <subcellularLocation>
        <location evidence="1 10">Mitochondrion inner membrane</location>
    </subcellularLocation>
</comment>
<dbReference type="PANTHER" id="PTHR12743:SF3">
    <property type="entry name" value="HOLOCYTOCHROME-C SYNTHASE"/>
    <property type="match status" value="1"/>
</dbReference>
<dbReference type="PROSITE" id="PS00821">
    <property type="entry name" value="CYTO_HEME_LYASE_1"/>
    <property type="match status" value="1"/>
</dbReference>
<keyword evidence="6 10" id="KW-0408">Iron</keyword>
<keyword evidence="8 10" id="KW-0472">Membrane</keyword>
<evidence type="ECO:0000313" key="12">
    <source>
        <dbReference type="EMBL" id="CED84892.1"/>
    </source>
</evidence>
<dbReference type="AlphaFoldDB" id="A0A0F7SRS2"/>